<accession>A0A2T1GB59</accession>
<dbReference type="RefSeq" id="WP_106307764.1">
    <property type="nucleotide sequence ID" value="NZ_PVWO01000252.1"/>
</dbReference>
<evidence type="ECO:0000313" key="1">
    <source>
        <dbReference type="EMBL" id="PSB54529.1"/>
    </source>
</evidence>
<proteinExistence type="predicted"/>
<sequence>MTRIRTKTCDRCQQLSDVLYRVRVERDGAWQFVCDRCWQTIDRTNLDYSYGGTWKARKR</sequence>
<reference evidence="1 2" key="1">
    <citation type="submission" date="2018-03" db="EMBL/GenBank/DDBJ databases">
        <title>The ancient ancestry and fast evolution of plastids.</title>
        <authorList>
            <person name="Moore K.R."/>
            <person name="Magnabosco C."/>
            <person name="Momper L."/>
            <person name="Gold D.A."/>
            <person name="Bosak T."/>
            <person name="Fournier G.P."/>
        </authorList>
    </citation>
    <scope>NUCLEOTIDE SEQUENCE [LARGE SCALE GENOMIC DNA]</scope>
    <source>
        <strain evidence="1 2">CCALA 037</strain>
    </source>
</reference>
<dbReference type="OrthoDB" id="532080at2"/>
<organism evidence="1 2">
    <name type="scientific">Chamaesiphon polymorphus CCALA 037</name>
    <dbReference type="NCBI Taxonomy" id="2107692"/>
    <lineage>
        <taxon>Bacteria</taxon>
        <taxon>Bacillati</taxon>
        <taxon>Cyanobacteriota</taxon>
        <taxon>Cyanophyceae</taxon>
        <taxon>Gomontiellales</taxon>
        <taxon>Chamaesiphonaceae</taxon>
        <taxon>Chamaesiphon</taxon>
    </lineage>
</organism>
<name>A0A2T1GB59_9CYAN</name>
<keyword evidence="2" id="KW-1185">Reference proteome</keyword>
<evidence type="ECO:0000313" key="2">
    <source>
        <dbReference type="Proteomes" id="UP000238937"/>
    </source>
</evidence>
<dbReference type="EMBL" id="PVWO01000252">
    <property type="protein sequence ID" value="PSB54529.1"/>
    <property type="molecule type" value="Genomic_DNA"/>
</dbReference>
<dbReference type="AlphaFoldDB" id="A0A2T1GB59"/>
<comment type="caution">
    <text evidence="1">The sequence shown here is derived from an EMBL/GenBank/DDBJ whole genome shotgun (WGS) entry which is preliminary data.</text>
</comment>
<dbReference type="Proteomes" id="UP000238937">
    <property type="component" value="Unassembled WGS sequence"/>
</dbReference>
<protein>
    <submittedName>
        <fullName evidence="1">Uncharacterized protein</fullName>
    </submittedName>
</protein>
<gene>
    <name evidence="1" type="ORF">C7B77_17865</name>
</gene>